<dbReference type="RefSeq" id="WP_094077234.1">
    <property type="nucleotide sequence ID" value="NZ_NBYO01000002.1"/>
</dbReference>
<gene>
    <name evidence="1" type="ORF">B7H23_09750</name>
</gene>
<evidence type="ECO:0000313" key="1">
    <source>
        <dbReference type="EMBL" id="OXT00407.1"/>
    </source>
</evidence>
<dbReference type="EMBL" id="NBYO01000002">
    <property type="protein sequence ID" value="OXT00407.1"/>
    <property type="molecule type" value="Genomic_DNA"/>
</dbReference>
<evidence type="ECO:0008006" key="3">
    <source>
        <dbReference type="Google" id="ProtNLM"/>
    </source>
</evidence>
<dbReference type="Proteomes" id="UP000215405">
    <property type="component" value="Unassembled WGS sequence"/>
</dbReference>
<comment type="caution">
    <text evidence="1">The sequence shown here is derived from an EMBL/GenBank/DDBJ whole genome shotgun (WGS) entry which is preliminary data.</text>
</comment>
<accession>A0A231UX28</accession>
<evidence type="ECO:0000313" key="2">
    <source>
        <dbReference type="Proteomes" id="UP000215405"/>
    </source>
</evidence>
<keyword evidence="2" id="KW-1185">Reference proteome</keyword>
<proteinExistence type="predicted"/>
<dbReference type="AlphaFoldDB" id="A0A231UX28"/>
<reference evidence="2" key="1">
    <citation type="journal article" date="2017" name="Int. J. Syst. Evol. Microbiol.">
        <title>Notoacmeibacter marinus gen. nov., sp. nov., isolated from the gut of a limpet and proposal of Notoacmeibacteraceae fam. nov. in the order Rhizobiales of the class Alphaproteobacteria.</title>
        <authorList>
            <person name="Huang Z."/>
            <person name="Guo F."/>
            <person name="Lai Q."/>
        </authorList>
    </citation>
    <scope>NUCLEOTIDE SEQUENCE [LARGE SCALE GENOMIC DNA]</scope>
    <source>
        <strain evidence="2">XMTR2A4</strain>
    </source>
</reference>
<sequence>MKMFRLRDMLMVAVIVSAVGYTYTAKHQTDTTLEEIARAEREIQRRKDAIEILETDWSLMTQPHRLQSHLKTFRSQLPLEPLRPDQYARVRQLPERPLDETSEEGLDEALAILGRDSLSHDGVMTGSIPEEAGQ</sequence>
<name>A0A231UX28_9HYPH</name>
<protein>
    <recommendedName>
        <fullName evidence="3">Cell division protein FtsL</fullName>
    </recommendedName>
</protein>
<organism evidence="1 2">
    <name type="scientific">Notoacmeibacter marinus</name>
    <dbReference type="NCBI Taxonomy" id="1876515"/>
    <lineage>
        <taxon>Bacteria</taxon>
        <taxon>Pseudomonadati</taxon>
        <taxon>Pseudomonadota</taxon>
        <taxon>Alphaproteobacteria</taxon>
        <taxon>Hyphomicrobiales</taxon>
        <taxon>Notoacmeibacteraceae</taxon>
        <taxon>Notoacmeibacter</taxon>
    </lineage>
</organism>